<evidence type="ECO:0000313" key="2">
    <source>
        <dbReference type="Proteomes" id="UP000002640"/>
    </source>
</evidence>
<gene>
    <name evidence="1" type="ORF">PHYSODRAFT_399436</name>
</gene>
<keyword evidence="2" id="KW-1185">Reference proteome</keyword>
<proteinExistence type="predicted"/>
<feature type="non-terminal residue" evidence="1">
    <location>
        <position position="52"/>
    </location>
</feature>
<dbReference type="KEGG" id="psoj:PHYSODRAFT_399436"/>
<protein>
    <submittedName>
        <fullName evidence="1">Uncharacterized protein</fullName>
    </submittedName>
</protein>
<feature type="non-terminal residue" evidence="1">
    <location>
        <position position="1"/>
    </location>
</feature>
<name>G4YP44_PHYSP</name>
<evidence type="ECO:0000313" key="1">
    <source>
        <dbReference type="EMBL" id="EGZ26753.1"/>
    </source>
</evidence>
<dbReference type="EMBL" id="JH159151">
    <property type="protein sequence ID" value="EGZ26753.1"/>
    <property type="molecule type" value="Genomic_DNA"/>
</dbReference>
<reference evidence="1 2" key="1">
    <citation type="journal article" date="2006" name="Science">
        <title>Phytophthora genome sequences uncover evolutionary origins and mechanisms of pathogenesis.</title>
        <authorList>
            <person name="Tyler B.M."/>
            <person name="Tripathy S."/>
            <person name="Zhang X."/>
            <person name="Dehal P."/>
            <person name="Jiang R.H."/>
            <person name="Aerts A."/>
            <person name="Arredondo F.D."/>
            <person name="Baxter L."/>
            <person name="Bensasson D."/>
            <person name="Beynon J.L."/>
            <person name="Chapman J."/>
            <person name="Damasceno C.M."/>
            <person name="Dorrance A.E."/>
            <person name="Dou D."/>
            <person name="Dickerman A.W."/>
            <person name="Dubchak I.L."/>
            <person name="Garbelotto M."/>
            <person name="Gijzen M."/>
            <person name="Gordon S.G."/>
            <person name="Govers F."/>
            <person name="Grunwald N.J."/>
            <person name="Huang W."/>
            <person name="Ivors K.L."/>
            <person name="Jones R.W."/>
            <person name="Kamoun S."/>
            <person name="Krampis K."/>
            <person name="Lamour K.H."/>
            <person name="Lee M.K."/>
            <person name="McDonald W.H."/>
            <person name="Medina M."/>
            <person name="Meijer H.J."/>
            <person name="Nordberg E.K."/>
            <person name="Maclean D.J."/>
            <person name="Ospina-Giraldo M.D."/>
            <person name="Morris P.F."/>
            <person name="Phuntumart V."/>
            <person name="Putnam N.H."/>
            <person name="Rash S."/>
            <person name="Rose J.K."/>
            <person name="Sakihama Y."/>
            <person name="Salamov A.A."/>
            <person name="Savidor A."/>
            <person name="Scheuring C.F."/>
            <person name="Smith B.M."/>
            <person name="Sobral B.W."/>
            <person name="Terry A."/>
            <person name="Torto-Alalibo T.A."/>
            <person name="Win J."/>
            <person name="Xu Z."/>
            <person name="Zhang H."/>
            <person name="Grigoriev I.V."/>
            <person name="Rokhsar D.S."/>
            <person name="Boore J.L."/>
        </authorList>
    </citation>
    <scope>NUCLEOTIDE SEQUENCE [LARGE SCALE GENOMIC DNA]</scope>
    <source>
        <strain evidence="1 2">P6497</strain>
    </source>
</reference>
<dbReference type="GeneID" id="20651257"/>
<organism evidence="1 2">
    <name type="scientific">Phytophthora sojae (strain P6497)</name>
    <name type="common">Soybean stem and root rot agent</name>
    <name type="synonym">Phytophthora megasperma f. sp. glycines</name>
    <dbReference type="NCBI Taxonomy" id="1094619"/>
    <lineage>
        <taxon>Eukaryota</taxon>
        <taxon>Sar</taxon>
        <taxon>Stramenopiles</taxon>
        <taxon>Oomycota</taxon>
        <taxon>Peronosporomycetes</taxon>
        <taxon>Peronosporales</taxon>
        <taxon>Peronosporaceae</taxon>
        <taxon>Phytophthora</taxon>
    </lineage>
</organism>
<dbReference type="Proteomes" id="UP000002640">
    <property type="component" value="Unassembled WGS sequence"/>
</dbReference>
<accession>G4YP44</accession>
<dbReference type="AlphaFoldDB" id="G4YP44"/>
<sequence length="52" mass="6069">PEHEPRVNYYIDGVNENMFYGILQTEMRGLRNAFKLILDDCNSPFTFASVNQ</sequence>
<dbReference type="InParanoid" id="G4YP44"/>
<dbReference type="RefSeq" id="XP_009514028.1">
    <property type="nucleotide sequence ID" value="XM_009515733.1"/>
</dbReference>
<dbReference type="SMR" id="G4YP44"/>